<sequence length="103" mass="12158">MDLREVGYDDRDWINLAQDRDRWRAYSISGFDRCDVAVTQHLKAQELGIYSKKLTFSYRIWVFENMNQVPYTFALYVKPSTELYATPEPHNVDCGHPLPTRLL</sequence>
<gene>
    <name evidence="1" type="ORF">ANN_21469</name>
</gene>
<name>A0ABQ8SG74_PERAM</name>
<evidence type="ECO:0000313" key="2">
    <source>
        <dbReference type="Proteomes" id="UP001148838"/>
    </source>
</evidence>
<protein>
    <submittedName>
        <fullName evidence="1">Uncharacterized protein</fullName>
    </submittedName>
</protein>
<dbReference type="Proteomes" id="UP001148838">
    <property type="component" value="Unassembled WGS sequence"/>
</dbReference>
<dbReference type="EMBL" id="JAJSOF020000029">
    <property type="protein sequence ID" value="KAJ4432830.1"/>
    <property type="molecule type" value="Genomic_DNA"/>
</dbReference>
<comment type="caution">
    <text evidence="1">The sequence shown here is derived from an EMBL/GenBank/DDBJ whole genome shotgun (WGS) entry which is preliminary data.</text>
</comment>
<proteinExistence type="predicted"/>
<keyword evidence="2" id="KW-1185">Reference proteome</keyword>
<reference evidence="1 2" key="1">
    <citation type="journal article" date="2022" name="Allergy">
        <title>Genome assembly and annotation of Periplaneta americana reveal a comprehensive cockroach allergen profile.</title>
        <authorList>
            <person name="Wang L."/>
            <person name="Xiong Q."/>
            <person name="Saelim N."/>
            <person name="Wang L."/>
            <person name="Nong W."/>
            <person name="Wan A.T."/>
            <person name="Shi M."/>
            <person name="Liu X."/>
            <person name="Cao Q."/>
            <person name="Hui J.H.L."/>
            <person name="Sookrung N."/>
            <person name="Leung T.F."/>
            <person name="Tungtrongchitr A."/>
            <person name="Tsui S.K.W."/>
        </authorList>
    </citation>
    <scope>NUCLEOTIDE SEQUENCE [LARGE SCALE GENOMIC DNA]</scope>
    <source>
        <strain evidence="1">PWHHKU_190912</strain>
    </source>
</reference>
<accession>A0ABQ8SG74</accession>
<organism evidence="1 2">
    <name type="scientific">Periplaneta americana</name>
    <name type="common">American cockroach</name>
    <name type="synonym">Blatta americana</name>
    <dbReference type="NCBI Taxonomy" id="6978"/>
    <lineage>
        <taxon>Eukaryota</taxon>
        <taxon>Metazoa</taxon>
        <taxon>Ecdysozoa</taxon>
        <taxon>Arthropoda</taxon>
        <taxon>Hexapoda</taxon>
        <taxon>Insecta</taxon>
        <taxon>Pterygota</taxon>
        <taxon>Neoptera</taxon>
        <taxon>Polyneoptera</taxon>
        <taxon>Dictyoptera</taxon>
        <taxon>Blattodea</taxon>
        <taxon>Blattoidea</taxon>
        <taxon>Blattidae</taxon>
        <taxon>Blattinae</taxon>
        <taxon>Periplaneta</taxon>
    </lineage>
</organism>
<evidence type="ECO:0000313" key="1">
    <source>
        <dbReference type="EMBL" id="KAJ4432830.1"/>
    </source>
</evidence>